<evidence type="ECO:0000313" key="5">
    <source>
        <dbReference type="EMBL" id="EKC52224.1"/>
    </source>
</evidence>
<organism evidence="5">
    <name type="scientific">human gut metagenome</name>
    <dbReference type="NCBI Taxonomy" id="408170"/>
    <lineage>
        <taxon>unclassified sequences</taxon>
        <taxon>metagenomes</taxon>
        <taxon>organismal metagenomes</taxon>
    </lineage>
</organism>
<evidence type="ECO:0000256" key="3">
    <source>
        <dbReference type="ARBA" id="ARBA00023065"/>
    </source>
</evidence>
<sequence length="94" mass="10310">MAIEYMGLNNIQGPLAVIEGVDDTFYEEMVTVTLDNGEKRIGRVIEISGDKAVIQVFEGTSNLSLTNTKTKFMGEPMRLPLSKEMLGRTLDGIG</sequence>
<dbReference type="GO" id="GO:0046034">
    <property type="term" value="P:ATP metabolic process"/>
    <property type="evidence" value="ECO:0007669"/>
    <property type="project" value="InterPro"/>
</dbReference>
<dbReference type="Pfam" id="PF02874">
    <property type="entry name" value="ATP-synt_ab_N"/>
    <property type="match status" value="1"/>
</dbReference>
<evidence type="ECO:0000259" key="4">
    <source>
        <dbReference type="Pfam" id="PF02874"/>
    </source>
</evidence>
<proteinExistence type="inferred from homology"/>
<dbReference type="GO" id="GO:1902600">
    <property type="term" value="P:proton transmembrane transport"/>
    <property type="evidence" value="ECO:0007669"/>
    <property type="project" value="InterPro"/>
</dbReference>
<dbReference type="EMBL" id="AJWY01011629">
    <property type="protein sequence ID" value="EKC52224.1"/>
    <property type="molecule type" value="Genomic_DNA"/>
</dbReference>
<dbReference type="CDD" id="cd18118">
    <property type="entry name" value="ATP-synt_V_A-type_beta_N"/>
    <property type="match status" value="1"/>
</dbReference>
<dbReference type="InterPro" id="IPR022879">
    <property type="entry name" value="V-ATPase_su_B/beta"/>
</dbReference>
<dbReference type="InterPro" id="IPR004100">
    <property type="entry name" value="ATPase_F1/V1/A1_a/bsu_N"/>
</dbReference>
<keyword evidence="3" id="KW-0406">Ion transport</keyword>
<gene>
    <name evidence="5" type="ORF">LEA_17000</name>
</gene>
<reference evidence="5" key="1">
    <citation type="journal article" date="2013" name="Environ. Microbiol.">
        <title>Microbiota from the distal guts of lean and obese adolescents exhibit partial functional redundancy besides clear differences in community structure.</title>
        <authorList>
            <person name="Ferrer M."/>
            <person name="Ruiz A."/>
            <person name="Lanza F."/>
            <person name="Haange S.B."/>
            <person name="Oberbach A."/>
            <person name="Till H."/>
            <person name="Bargiela R."/>
            <person name="Campoy C."/>
            <person name="Segura M.T."/>
            <person name="Richter M."/>
            <person name="von Bergen M."/>
            <person name="Seifert J."/>
            <person name="Suarez A."/>
        </authorList>
    </citation>
    <scope>NUCLEOTIDE SEQUENCE</scope>
</reference>
<accession>K1S9Z4</accession>
<dbReference type="PANTHER" id="PTHR43389:SF4">
    <property type="entry name" value="V-TYPE PROTON ATPASE SUBUNIT B"/>
    <property type="match status" value="1"/>
</dbReference>
<dbReference type="InterPro" id="IPR036121">
    <property type="entry name" value="ATPase_F1/V1/A1_a/bsu_N_sf"/>
</dbReference>
<dbReference type="SUPFAM" id="SSF50615">
    <property type="entry name" value="N-terminal domain of alpha and beta subunits of F1 ATP synthase"/>
    <property type="match status" value="1"/>
</dbReference>
<evidence type="ECO:0000256" key="2">
    <source>
        <dbReference type="ARBA" id="ARBA00022448"/>
    </source>
</evidence>
<keyword evidence="2" id="KW-0813">Transport</keyword>
<comment type="similarity">
    <text evidence="1">Belongs to the ATPase alpha/beta chains family.</text>
</comment>
<evidence type="ECO:0000256" key="1">
    <source>
        <dbReference type="ARBA" id="ARBA00008936"/>
    </source>
</evidence>
<feature type="domain" description="ATPase F1/V1/A1 complex alpha/beta subunit N-terminal" evidence="4">
    <location>
        <begin position="11"/>
        <end position="73"/>
    </location>
</feature>
<dbReference type="Gene3D" id="3.40.50.12240">
    <property type="match status" value="1"/>
</dbReference>
<dbReference type="PANTHER" id="PTHR43389">
    <property type="entry name" value="V-TYPE PROTON ATPASE SUBUNIT B"/>
    <property type="match status" value="1"/>
</dbReference>
<dbReference type="AlphaFoldDB" id="K1S9Z4"/>
<name>K1S9Z4_9ZZZZ</name>
<feature type="non-terminal residue" evidence="5">
    <location>
        <position position="94"/>
    </location>
</feature>
<comment type="caution">
    <text evidence="5">The sequence shown here is derived from an EMBL/GenBank/DDBJ whole genome shotgun (WGS) entry which is preliminary data.</text>
</comment>
<protein>
    <submittedName>
        <fullName evidence="5">Protein containing ATPase, F1/V1/A1 complex, alpha/beta subunit</fullName>
    </submittedName>
</protein>